<evidence type="ECO:0000256" key="1">
    <source>
        <dbReference type="ARBA" id="ARBA00004123"/>
    </source>
</evidence>
<dbReference type="OrthoDB" id="10265668at2759"/>
<accession>A0A8R2D194</accession>
<dbReference type="GO" id="GO:0000243">
    <property type="term" value="C:commitment complex"/>
    <property type="evidence" value="ECO:0007669"/>
    <property type="project" value="TreeGrafter"/>
</dbReference>
<reference evidence="9" key="1">
    <citation type="submission" date="2010-06" db="EMBL/GenBank/DDBJ databases">
        <authorList>
            <person name="Jiang H."/>
            <person name="Abraham K."/>
            <person name="Ali S."/>
            <person name="Alsbrooks S.L."/>
            <person name="Anim B.N."/>
            <person name="Anosike U.S."/>
            <person name="Attaway T."/>
            <person name="Bandaranaike D.P."/>
            <person name="Battles P.K."/>
            <person name="Bell S.N."/>
            <person name="Bell A.V."/>
            <person name="Beltran B."/>
            <person name="Bickham C."/>
            <person name="Bustamante Y."/>
            <person name="Caleb T."/>
            <person name="Canada A."/>
            <person name="Cardenas V."/>
            <person name="Carter K."/>
            <person name="Chacko J."/>
            <person name="Chandrabose M.N."/>
            <person name="Chavez D."/>
            <person name="Chavez A."/>
            <person name="Chen L."/>
            <person name="Chu H.-S."/>
            <person name="Claassen K.J."/>
            <person name="Cockrell R."/>
            <person name="Collins M."/>
            <person name="Cooper J.A."/>
            <person name="Cree A."/>
            <person name="Curry S.M."/>
            <person name="Da Y."/>
            <person name="Dao M.D."/>
            <person name="Das B."/>
            <person name="Davila M.-L."/>
            <person name="Davy-Carroll L."/>
            <person name="Denson S."/>
            <person name="Dinh H."/>
            <person name="Ebong V.E."/>
            <person name="Edwards J.R."/>
            <person name="Egan A."/>
            <person name="El-Daye J."/>
            <person name="Escobedo L."/>
            <person name="Fernandez S."/>
            <person name="Fernando P.R."/>
            <person name="Flagg N."/>
            <person name="Forbes L.D."/>
            <person name="Fowler R.G."/>
            <person name="Fu Q."/>
            <person name="Gabisi R.A."/>
            <person name="Ganer J."/>
            <person name="Garbino Pronczuk A."/>
            <person name="Garcia R.M."/>
            <person name="Garner T."/>
            <person name="Garrett T.E."/>
            <person name="Gonzalez D.A."/>
            <person name="Hamid H."/>
            <person name="Hawkins E.S."/>
            <person name="Hirani K."/>
            <person name="Hogues M.E."/>
            <person name="Hollins B."/>
            <person name="Hsiao C.-H."/>
            <person name="Jabil R."/>
            <person name="James M.L."/>
            <person name="Jhangiani S.N."/>
            <person name="Johnson B."/>
            <person name="Johnson Q."/>
            <person name="Joshi V."/>
            <person name="Kalu J.B."/>
            <person name="Kam C."/>
            <person name="Kashfia A."/>
            <person name="Keebler J."/>
            <person name="Kisamo H."/>
            <person name="Kovar C.L."/>
            <person name="Lago L.A."/>
            <person name="Lai C.-Y."/>
            <person name="Laidlaw J."/>
            <person name="Lara F."/>
            <person name="Le T.-K."/>
            <person name="Lee S.L."/>
            <person name="Legall F.H."/>
            <person name="Lemon S.J."/>
            <person name="Lewis L.R."/>
            <person name="Li B."/>
            <person name="Liu Y."/>
            <person name="Liu Y.-S."/>
            <person name="Lopez J."/>
            <person name="Lozado R.J."/>
            <person name="Lu J."/>
            <person name="Madu R.C."/>
            <person name="Maheshwari M."/>
            <person name="Maheshwari R."/>
            <person name="Malloy K."/>
            <person name="Martinez E."/>
            <person name="Mathew T."/>
            <person name="Mercado I.C."/>
            <person name="Mercado C."/>
            <person name="Meyer B."/>
            <person name="Montgomery K."/>
            <person name="Morgan M.B."/>
            <person name="Munidasa M."/>
            <person name="Nazareth L.V."/>
            <person name="Nelson J."/>
            <person name="Ng B.M."/>
            <person name="Nguyen N.B."/>
            <person name="Nguyen P.Q."/>
            <person name="Nguyen T."/>
            <person name="Obregon M."/>
            <person name="Okwuonu G.O."/>
            <person name="Onwere C.G."/>
            <person name="Orozco G."/>
            <person name="Parra A."/>
            <person name="Patel S."/>
            <person name="Patil S."/>
            <person name="Perez A."/>
            <person name="Perez Y."/>
            <person name="Pham C."/>
            <person name="Primus E.L."/>
            <person name="Pu L.-L."/>
            <person name="Puazo M."/>
            <person name="Qin X."/>
            <person name="Quiroz J.B."/>
            <person name="Reese J."/>
            <person name="Richards S."/>
            <person name="Rives C.M."/>
            <person name="Robberts R."/>
            <person name="Ruiz S.J."/>
            <person name="Ruiz M.J."/>
            <person name="Santibanez J."/>
            <person name="Schneider B.W."/>
            <person name="Sisson I."/>
            <person name="Smith M."/>
            <person name="Sodergren E."/>
            <person name="Song X.-Z."/>
            <person name="Song B.B."/>
            <person name="Summersgill H."/>
            <person name="Thelus R."/>
            <person name="Thornton R.D."/>
            <person name="Trejos Z.Y."/>
            <person name="Usmani K."/>
            <person name="Vattathil S."/>
            <person name="Villasana D."/>
            <person name="Walker D.L."/>
            <person name="Wang S."/>
            <person name="Wang K."/>
            <person name="White C.S."/>
            <person name="Williams A.C."/>
            <person name="Williamson J."/>
            <person name="Wilson K."/>
            <person name="Woghiren I.O."/>
            <person name="Woodworth J.R."/>
            <person name="Worley K.C."/>
            <person name="Wright R.A."/>
            <person name="Wu W."/>
            <person name="Young L."/>
            <person name="Zhang L."/>
            <person name="Zhang J."/>
            <person name="Zhu Y."/>
            <person name="Muzny D.M."/>
            <person name="Weinstock G."/>
            <person name="Gibbs R.A."/>
        </authorList>
    </citation>
    <scope>NUCLEOTIDE SEQUENCE [LARGE SCALE GENOMIC DNA]</scope>
    <source>
        <strain evidence="9">LSR1</strain>
    </source>
</reference>
<sequence>MNIDSKFKEDEGTDNKESGKIDNNEQKPEDQVTSAKITTQEDGTDNKESGKSNDKISIKKEVFEDEEPGGSSPKYSFEDETCINYNTFDSDERRQPINTDESHTGGMRLRNFETLENTVNSRKRYQNQDEGLDDNELYLLKKIKTEDTSDDPFQEMWTNNFDHNSLNFEEWEKILNFVDEKNDIVNVRTVYTKFLGLYPLCYGYWKKYANFEKINNNMDEFEKVLEKGLIAIPISVDLWIYYMTYLRTNRSDEVVHIRNEFERSLKSCGLDYHSDQLWHDYISWEVEKTELYNAAQLYYRLICIPNSNYLNNFFEFQEFIFTKLPEQYLEHEEFNKRRNIIIQSLETTHNNIESSFYESIPPGEDFHKNTEFTEDRIMFLLRVGIINEWRDSHNATGIQFESRKIFEENIRRPHFHVNELDSNQIKNWDNYIKFERRIGRNHERIVYLYERCLINVCL</sequence>
<dbReference type="PANTHER" id="PTHR17204:SF5">
    <property type="entry name" value="PRE-MRNA-PROCESSING FACTOR 39"/>
    <property type="match status" value="1"/>
</dbReference>
<dbReference type="GO" id="GO:0030627">
    <property type="term" value="F:pre-mRNA 5'-splice site binding"/>
    <property type="evidence" value="ECO:0007669"/>
    <property type="project" value="TreeGrafter"/>
</dbReference>
<protein>
    <submittedName>
        <fullName evidence="8">Uncharacterized protein</fullName>
    </submittedName>
</protein>
<dbReference type="Pfam" id="PF23241">
    <property type="entry name" value="HAT_PRP39_C"/>
    <property type="match status" value="1"/>
</dbReference>
<dbReference type="GeneID" id="100570683"/>
<evidence type="ECO:0000256" key="6">
    <source>
        <dbReference type="ARBA" id="ARBA00038019"/>
    </source>
</evidence>
<feature type="compositionally biased region" description="Basic and acidic residues" evidence="7">
    <location>
        <begin position="44"/>
        <end position="62"/>
    </location>
</feature>
<evidence type="ECO:0000256" key="3">
    <source>
        <dbReference type="ARBA" id="ARBA00022737"/>
    </source>
</evidence>
<dbReference type="Gene3D" id="1.25.40.10">
    <property type="entry name" value="Tetratricopeptide repeat domain"/>
    <property type="match status" value="2"/>
</dbReference>
<dbReference type="Pfam" id="PF23240">
    <property type="entry name" value="HAT_PRP39_N"/>
    <property type="match status" value="1"/>
</dbReference>
<dbReference type="Proteomes" id="UP000007819">
    <property type="component" value="Chromosome X"/>
</dbReference>
<evidence type="ECO:0000313" key="8">
    <source>
        <dbReference type="EnsemblMetazoa" id="XP_016656267.1"/>
    </source>
</evidence>
<dbReference type="SMART" id="SM00386">
    <property type="entry name" value="HAT"/>
    <property type="match status" value="4"/>
</dbReference>
<dbReference type="GO" id="GO:0000395">
    <property type="term" value="P:mRNA 5'-splice site recognition"/>
    <property type="evidence" value="ECO:0007669"/>
    <property type="project" value="TreeGrafter"/>
</dbReference>
<dbReference type="InterPro" id="IPR059164">
    <property type="entry name" value="HAT_PRP39_C"/>
</dbReference>
<evidence type="ECO:0000256" key="2">
    <source>
        <dbReference type="ARBA" id="ARBA00022664"/>
    </source>
</evidence>
<dbReference type="KEGG" id="api:100570683"/>
<keyword evidence="9" id="KW-1185">Reference proteome</keyword>
<dbReference type="GO" id="GO:0005685">
    <property type="term" value="C:U1 snRNP"/>
    <property type="evidence" value="ECO:0007669"/>
    <property type="project" value="TreeGrafter"/>
</dbReference>
<dbReference type="PANTHER" id="PTHR17204">
    <property type="entry name" value="PRE-MRNA PROCESSING PROTEIN PRP39-RELATED"/>
    <property type="match status" value="1"/>
</dbReference>
<feature type="compositionally biased region" description="Polar residues" evidence="7">
    <location>
        <begin position="31"/>
        <end position="41"/>
    </location>
</feature>
<dbReference type="EnsemblMetazoa" id="XM_029491486.1">
    <property type="protein sequence ID" value="XP_029347346.1"/>
    <property type="gene ID" value="LOC100570683"/>
</dbReference>
<reference evidence="8" key="2">
    <citation type="submission" date="2022-06" db="UniProtKB">
        <authorList>
            <consortium name="EnsemblMetazoa"/>
        </authorList>
    </citation>
    <scope>IDENTIFICATION</scope>
</reference>
<evidence type="ECO:0000256" key="7">
    <source>
        <dbReference type="SAM" id="MobiDB-lite"/>
    </source>
</evidence>
<dbReference type="SUPFAM" id="SSF48452">
    <property type="entry name" value="TPR-like"/>
    <property type="match status" value="1"/>
</dbReference>
<dbReference type="RefSeq" id="XP_016656267.1">
    <property type="nucleotide sequence ID" value="XM_016800778.2"/>
</dbReference>
<evidence type="ECO:0000313" key="9">
    <source>
        <dbReference type="Proteomes" id="UP000007819"/>
    </source>
</evidence>
<evidence type="ECO:0000256" key="4">
    <source>
        <dbReference type="ARBA" id="ARBA00023187"/>
    </source>
</evidence>
<keyword evidence="5" id="KW-0539">Nucleus</keyword>
<dbReference type="InterPro" id="IPR011990">
    <property type="entry name" value="TPR-like_helical_dom_sf"/>
</dbReference>
<keyword evidence="2" id="KW-0507">mRNA processing</keyword>
<feature type="compositionally biased region" description="Basic and acidic residues" evidence="7">
    <location>
        <begin position="1"/>
        <end position="30"/>
    </location>
</feature>
<dbReference type="AlphaFoldDB" id="A0A8R2D194"/>
<keyword evidence="4" id="KW-0508">mRNA splicing</keyword>
<name>A0A8R2D194_ACYPI</name>
<evidence type="ECO:0000256" key="5">
    <source>
        <dbReference type="ARBA" id="ARBA00023242"/>
    </source>
</evidence>
<comment type="subcellular location">
    <subcellularLocation>
        <location evidence="1">Nucleus</location>
    </subcellularLocation>
</comment>
<dbReference type="GO" id="GO:0071004">
    <property type="term" value="C:U2-type prespliceosome"/>
    <property type="evidence" value="ECO:0007669"/>
    <property type="project" value="TreeGrafter"/>
</dbReference>
<dbReference type="RefSeq" id="XP_029347346.1">
    <property type="nucleotide sequence ID" value="XM_029491486.1"/>
</dbReference>
<organism evidence="8 9">
    <name type="scientific">Acyrthosiphon pisum</name>
    <name type="common">Pea aphid</name>
    <dbReference type="NCBI Taxonomy" id="7029"/>
    <lineage>
        <taxon>Eukaryota</taxon>
        <taxon>Metazoa</taxon>
        <taxon>Ecdysozoa</taxon>
        <taxon>Arthropoda</taxon>
        <taxon>Hexapoda</taxon>
        <taxon>Insecta</taxon>
        <taxon>Pterygota</taxon>
        <taxon>Neoptera</taxon>
        <taxon>Paraneoptera</taxon>
        <taxon>Hemiptera</taxon>
        <taxon>Sternorrhyncha</taxon>
        <taxon>Aphidomorpha</taxon>
        <taxon>Aphidoidea</taxon>
        <taxon>Aphididae</taxon>
        <taxon>Macrosiphini</taxon>
        <taxon>Acyrthosiphon</taxon>
    </lineage>
</organism>
<proteinExistence type="inferred from homology"/>
<keyword evidence="3" id="KW-0677">Repeat</keyword>
<dbReference type="EnsemblMetazoa" id="XM_016800778.2">
    <property type="protein sequence ID" value="XP_016656267.1"/>
    <property type="gene ID" value="LOC100570683"/>
</dbReference>
<comment type="similarity">
    <text evidence="6">Belongs to the PRP39 family.</text>
</comment>
<dbReference type="InterPro" id="IPR003107">
    <property type="entry name" value="HAT"/>
</dbReference>
<feature type="region of interest" description="Disordered" evidence="7">
    <location>
        <begin position="1"/>
        <end position="78"/>
    </location>
</feature>